<dbReference type="STRING" id="1707952.A6A03_08025"/>
<proteinExistence type="predicted"/>
<dbReference type="Proteomes" id="UP000078287">
    <property type="component" value="Unassembled WGS sequence"/>
</dbReference>
<accession>A0A178MIU3</accession>
<dbReference type="OrthoDB" id="148282at2"/>
<dbReference type="EMBL" id="LWQS01000031">
    <property type="protein sequence ID" value="OAN48519.1"/>
    <property type="molecule type" value="Genomic_DNA"/>
</dbReference>
<reference evidence="1 2" key="1">
    <citation type="submission" date="2016-04" db="EMBL/GenBank/DDBJ databases">
        <title>Chloroflexus islandicus sp. nov., a thermophilic filamentous anoxygenic phototrophic bacterium from geyser Strokkur (Iceland).</title>
        <authorList>
            <person name="Gaisin V.A."/>
            <person name="Kalashnikov A.M."/>
            <person name="Sukhacheva M.V."/>
            <person name="Grouzdev D.S."/>
            <person name="Ivanov T.M."/>
            <person name="Kuznetsov B."/>
            <person name="Gorlenko V.M."/>
        </authorList>
    </citation>
    <scope>NUCLEOTIDE SEQUENCE [LARGE SCALE GENOMIC DNA]</scope>
    <source>
        <strain evidence="2">isl-2</strain>
    </source>
</reference>
<dbReference type="RefSeq" id="WP_066783002.1">
    <property type="nucleotide sequence ID" value="NZ_LWQS01000031.1"/>
</dbReference>
<dbReference type="InterPro" id="IPR036866">
    <property type="entry name" value="RibonucZ/Hydroxyglut_hydro"/>
</dbReference>
<name>A0A178MIU3_9CHLR</name>
<comment type="caution">
    <text evidence="1">The sequence shown here is derived from an EMBL/GenBank/DDBJ whole genome shotgun (WGS) entry which is preliminary data.</text>
</comment>
<protein>
    <recommendedName>
        <fullName evidence="3">MBL fold metallo-hydrolase</fullName>
    </recommendedName>
</protein>
<dbReference type="SUPFAM" id="SSF56281">
    <property type="entry name" value="Metallo-hydrolase/oxidoreductase"/>
    <property type="match status" value="1"/>
</dbReference>
<gene>
    <name evidence="1" type="ORF">A6A03_08025</name>
</gene>
<evidence type="ECO:0000313" key="2">
    <source>
        <dbReference type="Proteomes" id="UP000078287"/>
    </source>
</evidence>
<organism evidence="1 2">
    <name type="scientific">Chloroflexus islandicus</name>
    <dbReference type="NCBI Taxonomy" id="1707952"/>
    <lineage>
        <taxon>Bacteria</taxon>
        <taxon>Bacillati</taxon>
        <taxon>Chloroflexota</taxon>
        <taxon>Chloroflexia</taxon>
        <taxon>Chloroflexales</taxon>
        <taxon>Chloroflexineae</taxon>
        <taxon>Chloroflexaceae</taxon>
        <taxon>Chloroflexus</taxon>
    </lineage>
</organism>
<dbReference type="AlphaFoldDB" id="A0A178MIU3"/>
<evidence type="ECO:0008006" key="3">
    <source>
        <dbReference type="Google" id="ProtNLM"/>
    </source>
</evidence>
<keyword evidence="2" id="KW-1185">Reference proteome</keyword>
<sequence>MRQRAFFIAILIGALVTIAWLQRPDGQLHVILLPTAGDAILIQSPAGSFTLIDGGRDPTDLAVALGTYLPFWQRHLAATVLTRAVERNLPGQLGALRRYRPALALAQTMPKGEWRDLMDSMATPVRPLQAGQQINLGGARLHVLATNDGDDGGAVLLIEYRATRVLIHNGGSAGDAALAALAGQTIDLLIYPWQRPITTPALRDLRLRAVAFSSGFEADEPALASLHERRQLAPYLYHPKLDGAIHLISDGRRATITTQPP</sequence>
<evidence type="ECO:0000313" key="1">
    <source>
        <dbReference type="EMBL" id="OAN48519.1"/>
    </source>
</evidence>